<accession>A0A2R6WLI7</accession>
<reference evidence="2" key="1">
    <citation type="journal article" date="2017" name="Cell">
        <title>Insights into land plant evolution garnered from the Marchantia polymorpha genome.</title>
        <authorList>
            <person name="Bowman J.L."/>
            <person name="Kohchi T."/>
            <person name="Yamato K.T."/>
            <person name="Jenkins J."/>
            <person name="Shu S."/>
            <person name="Ishizaki K."/>
            <person name="Yamaoka S."/>
            <person name="Nishihama R."/>
            <person name="Nakamura Y."/>
            <person name="Berger F."/>
            <person name="Adam C."/>
            <person name="Aki S.S."/>
            <person name="Althoff F."/>
            <person name="Araki T."/>
            <person name="Arteaga-Vazquez M.A."/>
            <person name="Balasubrmanian S."/>
            <person name="Barry K."/>
            <person name="Bauer D."/>
            <person name="Boehm C.R."/>
            <person name="Briginshaw L."/>
            <person name="Caballero-Perez J."/>
            <person name="Catarino B."/>
            <person name="Chen F."/>
            <person name="Chiyoda S."/>
            <person name="Chovatia M."/>
            <person name="Davies K.M."/>
            <person name="Delmans M."/>
            <person name="Demura T."/>
            <person name="Dierschke T."/>
            <person name="Dolan L."/>
            <person name="Dorantes-Acosta A.E."/>
            <person name="Eklund D.M."/>
            <person name="Florent S.N."/>
            <person name="Flores-Sandoval E."/>
            <person name="Fujiyama A."/>
            <person name="Fukuzawa H."/>
            <person name="Galik B."/>
            <person name="Grimanelli D."/>
            <person name="Grimwood J."/>
            <person name="Grossniklaus U."/>
            <person name="Hamada T."/>
            <person name="Haseloff J."/>
            <person name="Hetherington A.J."/>
            <person name="Higo A."/>
            <person name="Hirakawa Y."/>
            <person name="Hundley H.N."/>
            <person name="Ikeda Y."/>
            <person name="Inoue K."/>
            <person name="Inoue S.I."/>
            <person name="Ishida S."/>
            <person name="Jia Q."/>
            <person name="Kakita M."/>
            <person name="Kanazawa T."/>
            <person name="Kawai Y."/>
            <person name="Kawashima T."/>
            <person name="Kennedy M."/>
            <person name="Kinose K."/>
            <person name="Kinoshita T."/>
            <person name="Kohara Y."/>
            <person name="Koide E."/>
            <person name="Komatsu K."/>
            <person name="Kopischke S."/>
            <person name="Kubo M."/>
            <person name="Kyozuka J."/>
            <person name="Lagercrantz U."/>
            <person name="Lin S.S."/>
            <person name="Lindquist E."/>
            <person name="Lipzen A.M."/>
            <person name="Lu C.W."/>
            <person name="De Luna E."/>
            <person name="Martienssen R.A."/>
            <person name="Minamino N."/>
            <person name="Mizutani M."/>
            <person name="Mizutani M."/>
            <person name="Mochizuki N."/>
            <person name="Monte I."/>
            <person name="Mosher R."/>
            <person name="Nagasaki H."/>
            <person name="Nakagami H."/>
            <person name="Naramoto S."/>
            <person name="Nishitani K."/>
            <person name="Ohtani M."/>
            <person name="Okamoto T."/>
            <person name="Okumura M."/>
            <person name="Phillips J."/>
            <person name="Pollak B."/>
            <person name="Reinders A."/>
            <person name="Rovekamp M."/>
            <person name="Sano R."/>
            <person name="Sawa S."/>
            <person name="Schmid M.W."/>
            <person name="Shirakawa M."/>
            <person name="Solano R."/>
            <person name="Spunde A."/>
            <person name="Suetsugu N."/>
            <person name="Sugano S."/>
            <person name="Sugiyama A."/>
            <person name="Sun R."/>
            <person name="Suzuki Y."/>
            <person name="Takenaka M."/>
            <person name="Takezawa D."/>
            <person name="Tomogane H."/>
            <person name="Tsuzuki M."/>
            <person name="Ueda T."/>
            <person name="Umeda M."/>
            <person name="Ward J.M."/>
            <person name="Watanabe Y."/>
            <person name="Yazaki K."/>
            <person name="Yokoyama R."/>
            <person name="Yoshitake Y."/>
            <person name="Yotsui I."/>
            <person name="Zachgo S."/>
            <person name="Schmutz J."/>
        </authorList>
    </citation>
    <scope>NUCLEOTIDE SEQUENCE [LARGE SCALE GENOMIC DNA]</scope>
    <source>
        <strain evidence="2">Tak-1</strain>
    </source>
</reference>
<sequence>QNAGRNQPFPEVSHTTWLKRRASTAGFEPARAMPNRFQVYRLNHSAKLTGWILSRKEPIPLFGYNSRGYLPLLVSATHTILPWFVWHTH</sequence>
<dbReference type="Proteomes" id="UP000244005">
    <property type="component" value="Unassembled WGS sequence"/>
</dbReference>
<proteinExistence type="predicted"/>
<evidence type="ECO:0000313" key="2">
    <source>
        <dbReference type="Proteomes" id="UP000244005"/>
    </source>
</evidence>
<name>A0A2R6WLI7_MARPO</name>
<organism evidence="1 2">
    <name type="scientific">Marchantia polymorpha</name>
    <name type="common">Common liverwort</name>
    <name type="synonym">Marchantia aquatica</name>
    <dbReference type="NCBI Taxonomy" id="3197"/>
    <lineage>
        <taxon>Eukaryota</taxon>
        <taxon>Viridiplantae</taxon>
        <taxon>Streptophyta</taxon>
        <taxon>Embryophyta</taxon>
        <taxon>Marchantiophyta</taxon>
        <taxon>Marchantiopsida</taxon>
        <taxon>Marchantiidae</taxon>
        <taxon>Marchantiales</taxon>
        <taxon>Marchantiaceae</taxon>
        <taxon>Marchantia</taxon>
    </lineage>
</organism>
<evidence type="ECO:0000313" key="1">
    <source>
        <dbReference type="EMBL" id="PTQ34717.1"/>
    </source>
</evidence>
<feature type="non-terminal residue" evidence="1">
    <location>
        <position position="1"/>
    </location>
</feature>
<gene>
    <name evidence="1" type="ORF">MARPO_0077s0045</name>
</gene>
<protein>
    <submittedName>
        <fullName evidence="1">Uncharacterized protein</fullName>
    </submittedName>
</protein>
<keyword evidence="2" id="KW-1185">Reference proteome</keyword>
<dbReference type="AlphaFoldDB" id="A0A2R6WLI7"/>
<dbReference type="OrthoDB" id="1937091at2759"/>
<dbReference type="EMBL" id="KZ772749">
    <property type="protein sequence ID" value="PTQ34717.1"/>
    <property type="molecule type" value="Genomic_DNA"/>
</dbReference>